<keyword evidence="3" id="KW-0862">Zinc</keyword>
<name>A0A8S2FRJ9_9BILA</name>
<dbReference type="InterPro" id="IPR043136">
    <property type="entry name" value="B30.2/SPRY_sf"/>
</dbReference>
<comment type="caution">
    <text evidence="5">The sequence shown here is derived from an EMBL/GenBank/DDBJ whole genome shotgun (WGS) entry which is preliminary data.</text>
</comment>
<dbReference type="GO" id="GO:0004842">
    <property type="term" value="F:ubiquitin-protein transferase activity"/>
    <property type="evidence" value="ECO:0007669"/>
    <property type="project" value="InterPro"/>
</dbReference>
<evidence type="ECO:0000256" key="2">
    <source>
        <dbReference type="ARBA" id="ARBA00022771"/>
    </source>
</evidence>
<evidence type="ECO:0000256" key="3">
    <source>
        <dbReference type="ARBA" id="ARBA00022833"/>
    </source>
</evidence>
<evidence type="ECO:0000313" key="7">
    <source>
        <dbReference type="Proteomes" id="UP000677228"/>
    </source>
</evidence>
<feature type="non-terminal residue" evidence="5">
    <location>
        <position position="1"/>
    </location>
</feature>
<dbReference type="PROSITE" id="PS50188">
    <property type="entry name" value="B302_SPRY"/>
    <property type="match status" value="1"/>
</dbReference>
<gene>
    <name evidence="5" type="ORF">OVA965_LOCUS38559</name>
    <name evidence="6" type="ORF">TMI583_LOCUS39758</name>
</gene>
<dbReference type="CDD" id="cd11709">
    <property type="entry name" value="SPRY"/>
    <property type="match status" value="1"/>
</dbReference>
<dbReference type="SUPFAM" id="SSF49899">
    <property type="entry name" value="Concanavalin A-like lectins/glucanases"/>
    <property type="match status" value="2"/>
</dbReference>
<dbReference type="Gene3D" id="2.60.120.920">
    <property type="match status" value="1"/>
</dbReference>
<dbReference type="Proteomes" id="UP000682733">
    <property type="component" value="Unassembled WGS sequence"/>
</dbReference>
<organism evidence="5 7">
    <name type="scientific">Didymodactylos carnosus</name>
    <dbReference type="NCBI Taxonomy" id="1234261"/>
    <lineage>
        <taxon>Eukaryota</taxon>
        <taxon>Metazoa</taxon>
        <taxon>Spiralia</taxon>
        <taxon>Gnathifera</taxon>
        <taxon>Rotifera</taxon>
        <taxon>Eurotatoria</taxon>
        <taxon>Bdelloidea</taxon>
        <taxon>Philodinida</taxon>
        <taxon>Philodinidae</taxon>
        <taxon>Didymodactylos</taxon>
    </lineage>
</organism>
<dbReference type="Pfam" id="PF00622">
    <property type="entry name" value="SPRY"/>
    <property type="match status" value="1"/>
</dbReference>
<dbReference type="PANTHER" id="PTHR13363:SF5">
    <property type="entry name" value="E3 UBIQUITIN-PROTEIN LIGASE RNF123"/>
    <property type="match status" value="1"/>
</dbReference>
<dbReference type="EMBL" id="CAJOBA010060548">
    <property type="protein sequence ID" value="CAF4324688.1"/>
    <property type="molecule type" value="Genomic_DNA"/>
</dbReference>
<dbReference type="GO" id="GO:0005737">
    <property type="term" value="C:cytoplasm"/>
    <property type="evidence" value="ECO:0007669"/>
    <property type="project" value="TreeGrafter"/>
</dbReference>
<keyword evidence="2" id="KW-0863">Zinc-finger</keyword>
<evidence type="ECO:0000313" key="5">
    <source>
        <dbReference type="EMBL" id="CAF1536897.1"/>
    </source>
</evidence>
<dbReference type="InterPro" id="IPR045129">
    <property type="entry name" value="RNF123/RKP/RSPRY1"/>
</dbReference>
<dbReference type="GO" id="GO:0008270">
    <property type="term" value="F:zinc ion binding"/>
    <property type="evidence" value="ECO:0007669"/>
    <property type="project" value="UniProtKB-KW"/>
</dbReference>
<keyword evidence="1" id="KW-0479">Metal-binding</keyword>
<sequence length="683" mass="78570">ENPDWNAYATEIQVQRFKHGRSGNDEVRIIQFSPDQHGKIEECGDKHKFNGKWYYCIKLACDSIIQVGWGTEKFVPNIEQNLGVGDNDYSWSYDGSRGTLYHNATDYFASSVRWTYDDVCGCGIEIDGENTVIKYWLNGELLGTAFTHKTNPDCECQCNLLPDGEHTIYYPAASLSQGSCCEFIFSPEDMEKCPLPKGYKPLLLPKIIHTENTLVAYPYSAYLVGDKPKDYFHINREQSEVTHQFLRDFVNKEHIQTTSKLEDVNKENYQQLKVPNMGIPFSIDTYVNNETLTALTISFDFEYTVIPEVNVDEFIVKLLTLDTELFTIPIQLNKSTEANELKFQNKNIYHIAIIFQLQKPVIIYINNKCSTFDCNTFNMNKKNLNFCILPEFSGEIKNIGIWRYALSEQHIKRLFIYSLFYVFLDYQKLRQHRKQTNTFMFKRPQFPRELLLFTEPFDSNLWDKKKKSIDANEFKYFKMLSTDTVTNIEYGIQLFGNNSYLVLDKSQVDAPVDVNEKTETTSEDSSAGIWTEYTIIMDISIPYLPVGAKTVLDNDIKDVSTNDTAITRNVLVSSTDSSSSVHVADSNESEAILGMLTLLRISEHHAISITNKGRLRVGNTESETTLKLNEYLRLVICKKDNNIKVYVNGKLELNGPIDEDTYELKEPYIYLFKETDNSNITAT</sequence>
<dbReference type="GO" id="GO:0051603">
    <property type="term" value="P:proteolysis involved in protein catabolic process"/>
    <property type="evidence" value="ECO:0007669"/>
    <property type="project" value="TreeGrafter"/>
</dbReference>
<feature type="domain" description="B30.2/SPRY" evidence="4">
    <location>
        <begin position="1"/>
        <end position="192"/>
    </location>
</feature>
<accession>A0A8S2FRJ9</accession>
<dbReference type="SMART" id="SM00449">
    <property type="entry name" value="SPRY"/>
    <property type="match status" value="1"/>
</dbReference>
<evidence type="ECO:0000256" key="1">
    <source>
        <dbReference type="ARBA" id="ARBA00022723"/>
    </source>
</evidence>
<reference evidence="5" key="1">
    <citation type="submission" date="2021-02" db="EMBL/GenBank/DDBJ databases">
        <authorList>
            <person name="Nowell W R."/>
        </authorList>
    </citation>
    <scope>NUCLEOTIDE SEQUENCE</scope>
</reference>
<dbReference type="EMBL" id="CAJNOK010038248">
    <property type="protein sequence ID" value="CAF1536897.1"/>
    <property type="molecule type" value="Genomic_DNA"/>
</dbReference>
<dbReference type="InterPro" id="IPR003877">
    <property type="entry name" value="SPRY_dom"/>
</dbReference>
<dbReference type="InterPro" id="IPR013320">
    <property type="entry name" value="ConA-like_dom_sf"/>
</dbReference>
<proteinExistence type="predicted"/>
<dbReference type="AlphaFoldDB" id="A0A8S2FRJ9"/>
<evidence type="ECO:0000313" key="6">
    <source>
        <dbReference type="EMBL" id="CAF4324688.1"/>
    </source>
</evidence>
<feature type="non-terminal residue" evidence="5">
    <location>
        <position position="683"/>
    </location>
</feature>
<protein>
    <recommendedName>
        <fullName evidence="4">B30.2/SPRY domain-containing protein</fullName>
    </recommendedName>
</protein>
<evidence type="ECO:0000259" key="4">
    <source>
        <dbReference type="PROSITE" id="PS50188"/>
    </source>
</evidence>
<dbReference type="Proteomes" id="UP000677228">
    <property type="component" value="Unassembled WGS sequence"/>
</dbReference>
<dbReference type="InterPro" id="IPR001870">
    <property type="entry name" value="B30.2/SPRY"/>
</dbReference>
<dbReference type="PANTHER" id="PTHR13363">
    <property type="entry name" value="RING FINGER AND SRY DOMAIN-CONTAINING"/>
    <property type="match status" value="1"/>
</dbReference>